<dbReference type="Gene3D" id="2.40.50.140">
    <property type="entry name" value="Nucleic acid-binding proteins"/>
    <property type="match status" value="2"/>
</dbReference>
<dbReference type="GO" id="GO:0003729">
    <property type="term" value="F:mRNA binding"/>
    <property type="evidence" value="ECO:0007669"/>
    <property type="project" value="TreeGrafter"/>
</dbReference>
<dbReference type="GO" id="GO:0006412">
    <property type="term" value="P:translation"/>
    <property type="evidence" value="ECO:0007669"/>
    <property type="project" value="TreeGrafter"/>
</dbReference>
<feature type="domain" description="S1 motif" evidence="2">
    <location>
        <begin position="422"/>
        <end position="502"/>
    </location>
</feature>
<evidence type="ECO:0000256" key="1">
    <source>
        <dbReference type="SAM" id="MobiDB-lite"/>
    </source>
</evidence>
<dbReference type="SMART" id="SM00316">
    <property type="entry name" value="S1"/>
    <property type="match status" value="3"/>
</dbReference>
<dbReference type="Proteomes" id="UP000232323">
    <property type="component" value="Unassembled WGS sequence"/>
</dbReference>
<reference evidence="3 4" key="1">
    <citation type="submission" date="2017-08" db="EMBL/GenBank/DDBJ databases">
        <title>Acidophilic green algal genome provides insights into adaptation to an acidic environment.</title>
        <authorList>
            <person name="Hirooka S."/>
            <person name="Hirose Y."/>
            <person name="Kanesaki Y."/>
            <person name="Higuchi S."/>
            <person name="Fujiwara T."/>
            <person name="Onuma R."/>
            <person name="Era A."/>
            <person name="Ohbayashi R."/>
            <person name="Uzuka A."/>
            <person name="Nozaki H."/>
            <person name="Yoshikawa H."/>
            <person name="Miyagishima S.Y."/>
        </authorList>
    </citation>
    <scope>NUCLEOTIDE SEQUENCE [LARGE SCALE GENOMIC DNA]</scope>
    <source>
        <strain evidence="3 4">NIES-2499</strain>
    </source>
</reference>
<comment type="caution">
    <text evidence="3">The sequence shown here is derived from an EMBL/GenBank/DDBJ whole genome shotgun (WGS) entry which is preliminary data.</text>
</comment>
<accession>A0A250XQS5</accession>
<gene>
    <name evidence="3" type="ORF">CEUSTIGMA_g12847.t1</name>
</gene>
<feature type="region of interest" description="Disordered" evidence="1">
    <location>
        <begin position="641"/>
        <end position="675"/>
    </location>
</feature>
<feature type="compositionally biased region" description="Polar residues" evidence="1">
    <location>
        <begin position="332"/>
        <end position="342"/>
    </location>
</feature>
<feature type="domain" description="S1 motif" evidence="2">
    <location>
        <begin position="254"/>
        <end position="325"/>
    </location>
</feature>
<dbReference type="EMBL" id="BEGY01000168">
    <property type="protein sequence ID" value="GAX85431.1"/>
    <property type="molecule type" value="Genomic_DNA"/>
</dbReference>
<dbReference type="PROSITE" id="PS50126">
    <property type="entry name" value="S1"/>
    <property type="match status" value="3"/>
</dbReference>
<feature type="domain" description="S1 motif" evidence="2">
    <location>
        <begin position="86"/>
        <end position="165"/>
    </location>
</feature>
<name>A0A250XQS5_9CHLO</name>
<protein>
    <recommendedName>
        <fullName evidence="2">S1 motif domain-containing protein</fullName>
    </recommendedName>
</protein>
<dbReference type="PANTHER" id="PTHR10724">
    <property type="entry name" value="30S RIBOSOMAL PROTEIN S1"/>
    <property type="match status" value="1"/>
</dbReference>
<dbReference type="SUPFAM" id="SSF50249">
    <property type="entry name" value="Nucleic acid-binding proteins"/>
    <property type="match status" value="2"/>
</dbReference>
<dbReference type="CDD" id="cd00164">
    <property type="entry name" value="S1_like"/>
    <property type="match status" value="2"/>
</dbReference>
<dbReference type="OrthoDB" id="560697at2759"/>
<dbReference type="InterPro" id="IPR003029">
    <property type="entry name" value="S1_domain"/>
</dbReference>
<evidence type="ECO:0000313" key="4">
    <source>
        <dbReference type="Proteomes" id="UP000232323"/>
    </source>
</evidence>
<evidence type="ECO:0000259" key="2">
    <source>
        <dbReference type="PROSITE" id="PS50126"/>
    </source>
</evidence>
<dbReference type="InterPro" id="IPR050437">
    <property type="entry name" value="Ribos_protein_bS1-like"/>
</dbReference>
<dbReference type="Pfam" id="PF00575">
    <property type="entry name" value="S1"/>
    <property type="match status" value="2"/>
</dbReference>
<evidence type="ECO:0000313" key="3">
    <source>
        <dbReference type="EMBL" id="GAX85431.1"/>
    </source>
</evidence>
<proteinExistence type="predicted"/>
<keyword evidence="4" id="KW-1185">Reference proteome</keyword>
<feature type="region of interest" description="Disordered" evidence="1">
    <location>
        <begin position="322"/>
        <end position="342"/>
    </location>
</feature>
<sequence length="916" mass="100687">MLLTTEKLRAKLKATSQPVTVKVRYSSWRHLNYIPCLEGGRLQVIMTSALPLAPAQDIQDINISDNHASTSSLPAALRPSPSVRKNQFVSGIVQSVDVEGAMVQLQSGDVGHLSWRKYSKLKMPEPPEDDTLRTLPFAPGDKIWAYVLEEGKTPIKLGTAALEVRPGDMLKRKAHVFAVMEQWAARAGTMPLYQWRGQLELQQFLADGELSARAKAAKSKGASSKQAAAKSDGISTGLGSDVWGLGVETGLQRRDIVKGEVMSVRPFGAFVRLDSRSDGLLPLSLLSKTYSSAADLHSALKPGDEVLAVVRRLVSEDEEATAVAEASESRSRQMTAAASSSQRVPEVASGRLRYILSTRALEAEEGLIKKDLRQYNERAHGVHKDYNVQDSVENLAASRSHLAGFKEKVSEWSRGTVLVRRGAIVKGEVVQMTGNAVFVRTEYGAVAMVHEDDLSCLKIKKIRTVIQVGDVVYGRLYNHPTNTLEANESAAASPTSLWMSVKSVEISTHKEGLLLRDSARFWEVAKAKYQKEKERQKLQQDQIDGKSSFTYMTVHRTGLDMRELLAAVIRLGYIDWGLLAGRPDPGLSLNVATPPVKAWSAGPSSELCRQFHSLRHQVLGAAVQVLPKALTWLLLPREPELPGAGSRSTRGTEGGDQEGSSSSGASDETEQQEPPEWLQDVMSEAVVPNVTRHAWTTCIPVCKDVVTRLVVLRLRAAAVSYACAVQDSVNESSAGEPSVGVVEELREAASRAIMLGSLMGGGASGRDMALEVYGVLLALGLSFPQVVIDGLLLWGWALYQYGEQKGTTSLQGSTVLELLAVSKTQPPLSWTGPIFKQLYSSMMTSERSADVMRYFRLMHALGYKQEDYGWWDRFLQRFYYERSAETPMIRRTGLQSLLAHEVQELRDMIPYVSPLR</sequence>
<dbReference type="AlphaFoldDB" id="A0A250XQS5"/>
<dbReference type="InterPro" id="IPR012340">
    <property type="entry name" value="NA-bd_OB-fold"/>
</dbReference>
<dbReference type="GO" id="GO:0003735">
    <property type="term" value="F:structural constituent of ribosome"/>
    <property type="evidence" value="ECO:0007669"/>
    <property type="project" value="TreeGrafter"/>
</dbReference>
<organism evidence="3 4">
    <name type="scientific">Chlamydomonas eustigma</name>
    <dbReference type="NCBI Taxonomy" id="1157962"/>
    <lineage>
        <taxon>Eukaryota</taxon>
        <taxon>Viridiplantae</taxon>
        <taxon>Chlorophyta</taxon>
        <taxon>core chlorophytes</taxon>
        <taxon>Chlorophyceae</taxon>
        <taxon>CS clade</taxon>
        <taxon>Chlamydomonadales</taxon>
        <taxon>Chlamydomonadaceae</taxon>
        <taxon>Chlamydomonas</taxon>
    </lineage>
</organism>